<feature type="chain" id="PRO_5012143002" description="chitinase" evidence="7">
    <location>
        <begin position="20"/>
        <end position="516"/>
    </location>
</feature>
<dbReference type="Proteomes" id="UP000190852">
    <property type="component" value="Unassembled WGS sequence"/>
</dbReference>
<evidence type="ECO:0000313" key="9">
    <source>
        <dbReference type="EMBL" id="SKB82770.1"/>
    </source>
</evidence>
<sequence>MKRKLLLTLMACIGLLVYAGESDPFEASVRTAVERQLQQYPKSTLKDLYKNFFQDVYGPGHLVNDTASAGAYLRKELAGMRHSSGAICEPTGREGNFYRVNLSVIKENQIGYETFFDAFVRSVNGIKPMPVREWAVQWEQILKVIDKMNLQLDDYEADKLFIRSNLDKGEFVGHHSKAFEANYTPHYRIISKEVFEKEFLPLLRNSNKPYIVAYVTSWSASVPDTRYVTHINYAFGHVNERFDGLKIDNESRLTEIAQLKRYSPTLKVLLSVGGWGSGRFSEMAANETTRNLFAADCKRVVDQFNLDGIDLDWEYPTSSAAGISSSPGDKENFTLLMTSIRRAIGADRLLTLASVATANYIDFKAIEPVVDFVNIMTYDMGRPPVHHAPLYRSHLVRGLSVHECVEAHVQAGMPLTKLTMGIPFYGHGKEYLPDFIDYKDIMKLEGYGWRWDAKAMVPYITNDRGRIVCTYEDPRSIAVKCSYILEKGMLGGMYWEYDGDDTTGTLRKAVFEGVRK</sequence>
<comment type="catalytic activity">
    <reaction evidence="1">
        <text>Random endo-hydrolysis of N-acetyl-beta-D-glucosaminide (1-&gt;4)-beta-linkages in chitin and chitodextrins.</text>
        <dbReference type="EC" id="3.2.1.14"/>
    </reaction>
</comment>
<proteinExistence type="inferred from homology"/>
<dbReference type="InterPro" id="IPR011583">
    <property type="entry name" value="Chitinase_II/V-like_cat"/>
</dbReference>
<dbReference type="EC" id="3.2.1.14" evidence="2"/>
<dbReference type="Pfam" id="PF00704">
    <property type="entry name" value="Glyco_hydro_18"/>
    <property type="match status" value="1"/>
</dbReference>
<gene>
    <name evidence="9" type="ORF">SAMN05660349_02955</name>
</gene>
<feature type="domain" description="GH18" evidence="8">
    <location>
        <begin position="206"/>
        <end position="516"/>
    </location>
</feature>
<protein>
    <recommendedName>
        <fullName evidence="2">chitinase</fullName>
        <ecNumber evidence="2">3.2.1.14</ecNumber>
    </recommendedName>
</protein>
<evidence type="ECO:0000256" key="2">
    <source>
        <dbReference type="ARBA" id="ARBA00012729"/>
    </source>
</evidence>
<dbReference type="GO" id="GO:0005975">
    <property type="term" value="P:carbohydrate metabolic process"/>
    <property type="evidence" value="ECO:0007669"/>
    <property type="project" value="InterPro"/>
</dbReference>
<keyword evidence="7" id="KW-0732">Signal</keyword>
<dbReference type="PANTHER" id="PTHR11177:SF317">
    <property type="entry name" value="CHITINASE 12-RELATED"/>
    <property type="match status" value="1"/>
</dbReference>
<reference evidence="10" key="1">
    <citation type="submission" date="2017-02" db="EMBL/GenBank/DDBJ databases">
        <authorList>
            <person name="Varghese N."/>
            <person name="Submissions S."/>
        </authorList>
    </citation>
    <scope>NUCLEOTIDE SEQUENCE [LARGE SCALE GENOMIC DNA]</scope>
    <source>
        <strain evidence="10">DSM 24967</strain>
    </source>
</reference>
<dbReference type="InterPro" id="IPR017853">
    <property type="entry name" value="GH"/>
</dbReference>
<dbReference type="RefSeq" id="WP_079684366.1">
    <property type="nucleotide sequence ID" value="NZ_FUYQ01000026.1"/>
</dbReference>
<dbReference type="PANTHER" id="PTHR11177">
    <property type="entry name" value="CHITINASE"/>
    <property type="match status" value="1"/>
</dbReference>
<evidence type="ECO:0000256" key="4">
    <source>
        <dbReference type="ARBA" id="ARBA00023295"/>
    </source>
</evidence>
<evidence type="ECO:0000256" key="3">
    <source>
        <dbReference type="ARBA" id="ARBA00022801"/>
    </source>
</evidence>
<evidence type="ECO:0000256" key="5">
    <source>
        <dbReference type="RuleBase" id="RU000489"/>
    </source>
</evidence>
<dbReference type="InterPro" id="IPR001223">
    <property type="entry name" value="Glyco_hydro18_cat"/>
</dbReference>
<keyword evidence="10" id="KW-1185">Reference proteome</keyword>
<dbReference type="PROSITE" id="PS01095">
    <property type="entry name" value="GH18_1"/>
    <property type="match status" value="1"/>
</dbReference>
<dbReference type="EMBL" id="FUYQ01000026">
    <property type="protein sequence ID" value="SKB82770.1"/>
    <property type="molecule type" value="Genomic_DNA"/>
</dbReference>
<evidence type="ECO:0000259" key="8">
    <source>
        <dbReference type="PROSITE" id="PS51910"/>
    </source>
</evidence>
<dbReference type="GO" id="GO:0008061">
    <property type="term" value="F:chitin binding"/>
    <property type="evidence" value="ECO:0007669"/>
    <property type="project" value="InterPro"/>
</dbReference>
<keyword evidence="3 5" id="KW-0378">Hydrolase</keyword>
<evidence type="ECO:0000256" key="1">
    <source>
        <dbReference type="ARBA" id="ARBA00000822"/>
    </source>
</evidence>
<dbReference type="SMART" id="SM00636">
    <property type="entry name" value="Glyco_18"/>
    <property type="match status" value="1"/>
</dbReference>
<evidence type="ECO:0000256" key="7">
    <source>
        <dbReference type="SAM" id="SignalP"/>
    </source>
</evidence>
<dbReference type="SUPFAM" id="SSF51445">
    <property type="entry name" value="(Trans)glycosidases"/>
    <property type="match status" value="1"/>
</dbReference>
<organism evidence="9 10">
    <name type="scientific">Parabacteroides chartae</name>
    <dbReference type="NCBI Taxonomy" id="1037355"/>
    <lineage>
        <taxon>Bacteria</taxon>
        <taxon>Pseudomonadati</taxon>
        <taxon>Bacteroidota</taxon>
        <taxon>Bacteroidia</taxon>
        <taxon>Bacteroidales</taxon>
        <taxon>Tannerellaceae</taxon>
        <taxon>Parabacteroides</taxon>
    </lineage>
</organism>
<name>A0A1T5EGF4_9BACT</name>
<feature type="signal peptide" evidence="7">
    <location>
        <begin position="1"/>
        <end position="19"/>
    </location>
</feature>
<dbReference type="PROSITE" id="PS51910">
    <property type="entry name" value="GH18_2"/>
    <property type="match status" value="1"/>
</dbReference>
<dbReference type="InterPro" id="IPR001579">
    <property type="entry name" value="Glyco_hydro_18_chit_AS"/>
</dbReference>
<dbReference type="InterPro" id="IPR050314">
    <property type="entry name" value="Glycosyl_Hydrlase_18"/>
</dbReference>
<dbReference type="Gene3D" id="3.20.20.80">
    <property type="entry name" value="Glycosidases"/>
    <property type="match status" value="1"/>
</dbReference>
<dbReference type="GO" id="GO:0008843">
    <property type="term" value="F:endochitinase activity"/>
    <property type="evidence" value="ECO:0007669"/>
    <property type="project" value="UniProtKB-EC"/>
</dbReference>
<dbReference type="AlphaFoldDB" id="A0A1T5EGF4"/>
<evidence type="ECO:0000256" key="6">
    <source>
        <dbReference type="RuleBase" id="RU004453"/>
    </source>
</evidence>
<accession>A0A1T5EGF4</accession>
<keyword evidence="4 5" id="KW-0326">Glycosidase</keyword>
<comment type="similarity">
    <text evidence="6">Belongs to the glycosyl hydrolase 18 family.</text>
</comment>
<evidence type="ECO:0000313" key="10">
    <source>
        <dbReference type="Proteomes" id="UP000190852"/>
    </source>
</evidence>